<evidence type="ECO:0000259" key="2">
    <source>
        <dbReference type="Pfam" id="PF14534"/>
    </source>
</evidence>
<protein>
    <submittedName>
        <fullName evidence="4">DUF4440 domain-containing protein</fullName>
    </submittedName>
</protein>
<dbReference type="Pfam" id="PF03446">
    <property type="entry name" value="NAD_binding_2"/>
    <property type="match status" value="1"/>
</dbReference>
<dbReference type="OrthoDB" id="9812907at2"/>
<dbReference type="GO" id="GO:0050661">
    <property type="term" value="F:NADP binding"/>
    <property type="evidence" value="ECO:0007669"/>
    <property type="project" value="InterPro"/>
</dbReference>
<dbReference type="AlphaFoldDB" id="A0A501PI76"/>
<dbReference type="InterPro" id="IPR029154">
    <property type="entry name" value="HIBADH-like_NADP-bd"/>
</dbReference>
<dbReference type="PANTHER" id="PTHR43060">
    <property type="entry name" value="3-HYDROXYISOBUTYRATE DEHYDROGENASE-LIKE 1, MITOCHONDRIAL-RELATED"/>
    <property type="match status" value="1"/>
</dbReference>
<dbReference type="Pfam" id="PF14534">
    <property type="entry name" value="DUF4440"/>
    <property type="match status" value="1"/>
</dbReference>
<feature type="domain" description="DUF4440" evidence="2">
    <location>
        <begin position="311"/>
        <end position="416"/>
    </location>
</feature>
<feature type="domain" description="6-phosphogluconate dehydrogenase NADP-binding" evidence="1">
    <location>
        <begin position="8"/>
        <end position="166"/>
    </location>
</feature>
<dbReference type="InterPro" id="IPR008927">
    <property type="entry name" value="6-PGluconate_DH-like_C_sf"/>
</dbReference>
<dbReference type="InterPro" id="IPR006115">
    <property type="entry name" value="6PGDH_NADP-bd"/>
</dbReference>
<dbReference type="SUPFAM" id="SSF48179">
    <property type="entry name" value="6-phosphogluconate dehydrogenase C-terminal domain-like"/>
    <property type="match status" value="1"/>
</dbReference>
<proteinExistence type="predicted"/>
<reference evidence="5" key="1">
    <citation type="submission" date="2019-06" db="EMBL/GenBank/DDBJ databases">
        <title>The complete genome of Emcibacter congregatus ZYLT.</title>
        <authorList>
            <person name="Zhao Z."/>
        </authorList>
    </citation>
    <scope>NUCLEOTIDE SEQUENCE [LARGE SCALE GENOMIC DNA]</scope>
    <source>
        <strain evidence="5">MCCC 1A06723</strain>
    </source>
</reference>
<keyword evidence="5" id="KW-1185">Reference proteome</keyword>
<comment type="caution">
    <text evidence="4">The sequence shown here is derived from an EMBL/GenBank/DDBJ whole genome shotgun (WGS) entry which is preliminary data.</text>
</comment>
<evidence type="ECO:0000259" key="1">
    <source>
        <dbReference type="Pfam" id="PF03446"/>
    </source>
</evidence>
<dbReference type="InterPro" id="IPR036291">
    <property type="entry name" value="NAD(P)-bd_dom_sf"/>
</dbReference>
<gene>
    <name evidence="4" type="ORF">FIV46_08775</name>
</gene>
<accession>A0A501PI76</accession>
<dbReference type="SUPFAM" id="SSF54427">
    <property type="entry name" value="NTF2-like"/>
    <property type="match status" value="1"/>
</dbReference>
<organism evidence="4 5">
    <name type="scientific">Emcibacter nanhaiensis</name>
    <dbReference type="NCBI Taxonomy" id="1505037"/>
    <lineage>
        <taxon>Bacteria</taxon>
        <taxon>Pseudomonadati</taxon>
        <taxon>Pseudomonadota</taxon>
        <taxon>Alphaproteobacteria</taxon>
        <taxon>Emcibacterales</taxon>
        <taxon>Emcibacteraceae</taxon>
        <taxon>Emcibacter</taxon>
    </lineage>
</organism>
<dbReference type="RefSeq" id="WP_139940549.1">
    <property type="nucleotide sequence ID" value="NZ_JBHSYP010000027.1"/>
</dbReference>
<dbReference type="Proteomes" id="UP000319148">
    <property type="component" value="Unassembled WGS sequence"/>
</dbReference>
<dbReference type="Pfam" id="PF14833">
    <property type="entry name" value="NAD_binding_11"/>
    <property type="match status" value="1"/>
</dbReference>
<dbReference type="EMBL" id="VFIY01000008">
    <property type="protein sequence ID" value="TPD60139.1"/>
    <property type="molecule type" value="Genomic_DNA"/>
</dbReference>
<feature type="domain" description="3-hydroxyisobutyrate dehydrogenase-like NAD-binding" evidence="3">
    <location>
        <begin position="170"/>
        <end position="287"/>
    </location>
</feature>
<dbReference type="InterPro" id="IPR032710">
    <property type="entry name" value="NTF2-like_dom_sf"/>
</dbReference>
<evidence type="ECO:0000313" key="5">
    <source>
        <dbReference type="Proteomes" id="UP000319148"/>
    </source>
</evidence>
<name>A0A501PI76_9PROT</name>
<dbReference type="InterPro" id="IPR027843">
    <property type="entry name" value="DUF4440"/>
</dbReference>
<evidence type="ECO:0000259" key="3">
    <source>
        <dbReference type="Pfam" id="PF14833"/>
    </source>
</evidence>
<dbReference type="SUPFAM" id="SSF51735">
    <property type="entry name" value="NAD(P)-binding Rossmann-fold domains"/>
    <property type="match status" value="1"/>
</dbReference>
<sequence>MGDAQYRVASIGLGSMGLPIAAHIAKGGYEVAGYDISPERRQLAAEQGVKAVSTIADAVRDADIIITMLYNGEVIESALTGEDGILANIKPGALVVDTSTISPEDSERFAKMIEDKGCSYLRAPVSGTVYLAEAGTLSVFASGNKEDYGRALPVLEHMSMSRDYVGEGEAARVIKLVINMLVMSATNTLGEAIRFGEQWGMSREVLVDAVNNSIVGSRHYQSRAAGLKSKEYTNAGPVVMGYKDLKMVLANAEANGYELPIHSFVGRNMQELVDDGRGDQEVSALAEYPLADKSPSVIPSFGGDECAAEVIAADDERYAVMMEGERAKIETFYSPELTYTHTNGYTQSKDEFLASQTSGEISYNSIDRESIDVSCYGNVAIAQGTVKIDVDVAGENRKLHNRYLAVWERPHGKWRMRAWASTALESAAL</sequence>
<dbReference type="InterPro" id="IPR013328">
    <property type="entry name" value="6PGD_dom2"/>
</dbReference>
<dbReference type="PANTHER" id="PTHR43060:SF15">
    <property type="entry name" value="3-HYDROXYISOBUTYRATE DEHYDROGENASE-LIKE 1, MITOCHONDRIAL-RELATED"/>
    <property type="match status" value="1"/>
</dbReference>
<dbReference type="Gene3D" id="3.10.450.50">
    <property type="match status" value="1"/>
</dbReference>
<dbReference type="GO" id="GO:0051287">
    <property type="term" value="F:NAD binding"/>
    <property type="evidence" value="ECO:0007669"/>
    <property type="project" value="InterPro"/>
</dbReference>
<evidence type="ECO:0000313" key="4">
    <source>
        <dbReference type="EMBL" id="TPD60139.1"/>
    </source>
</evidence>
<dbReference type="Gene3D" id="1.10.1040.10">
    <property type="entry name" value="N-(1-d-carboxylethyl)-l-norvaline Dehydrogenase, domain 2"/>
    <property type="match status" value="1"/>
</dbReference>
<dbReference type="Gene3D" id="3.40.50.720">
    <property type="entry name" value="NAD(P)-binding Rossmann-like Domain"/>
    <property type="match status" value="1"/>
</dbReference>